<dbReference type="InterPro" id="IPR036388">
    <property type="entry name" value="WH-like_DNA-bd_sf"/>
</dbReference>
<evidence type="ECO:0000256" key="3">
    <source>
        <dbReference type="ARBA" id="ARBA00023242"/>
    </source>
</evidence>
<dbReference type="EMBL" id="JAUEPS010000007">
    <property type="protein sequence ID" value="KAK0463948.1"/>
    <property type="molecule type" value="Genomic_DNA"/>
</dbReference>
<keyword evidence="3" id="KW-0539">Nucleus</keyword>
<dbReference type="GO" id="GO:0003677">
    <property type="term" value="F:DNA binding"/>
    <property type="evidence" value="ECO:0007669"/>
    <property type="project" value="UniProtKB-KW"/>
</dbReference>
<feature type="region of interest" description="Disordered" evidence="4">
    <location>
        <begin position="1"/>
        <end position="20"/>
    </location>
</feature>
<dbReference type="PANTHER" id="PTHR13989:SF16">
    <property type="entry name" value="REPLICATION PROTEIN A2"/>
    <property type="match status" value="1"/>
</dbReference>
<dbReference type="AlphaFoldDB" id="A0AA39TRE3"/>
<evidence type="ECO:0000256" key="4">
    <source>
        <dbReference type="SAM" id="MobiDB-lite"/>
    </source>
</evidence>
<evidence type="ECO:0000256" key="1">
    <source>
        <dbReference type="ARBA" id="ARBA00004123"/>
    </source>
</evidence>
<dbReference type="PANTHER" id="PTHR13989">
    <property type="entry name" value="REPLICATION PROTEIN A-RELATED"/>
    <property type="match status" value="1"/>
</dbReference>
<feature type="region of interest" description="Disordered" evidence="4">
    <location>
        <begin position="189"/>
        <end position="216"/>
    </location>
</feature>
<name>A0AA39TRE3_ARMTA</name>
<reference evidence="5" key="1">
    <citation type="submission" date="2023-06" db="EMBL/GenBank/DDBJ databases">
        <authorList>
            <consortium name="Lawrence Berkeley National Laboratory"/>
            <person name="Ahrendt S."/>
            <person name="Sahu N."/>
            <person name="Indic B."/>
            <person name="Wong-Bajracharya J."/>
            <person name="Merenyi Z."/>
            <person name="Ke H.-M."/>
            <person name="Monk M."/>
            <person name="Kocsube S."/>
            <person name="Drula E."/>
            <person name="Lipzen A."/>
            <person name="Balint B."/>
            <person name="Henrissat B."/>
            <person name="Andreopoulos B."/>
            <person name="Martin F.M."/>
            <person name="Harder C.B."/>
            <person name="Rigling D."/>
            <person name="Ford K.L."/>
            <person name="Foster G.D."/>
            <person name="Pangilinan J."/>
            <person name="Papanicolaou A."/>
            <person name="Barry K."/>
            <person name="LaButti K."/>
            <person name="Viragh M."/>
            <person name="Koriabine M."/>
            <person name="Yan M."/>
            <person name="Riley R."/>
            <person name="Champramary S."/>
            <person name="Plett K.L."/>
            <person name="Tsai I.J."/>
            <person name="Slot J."/>
            <person name="Sipos G."/>
            <person name="Plett J."/>
            <person name="Nagy L.G."/>
            <person name="Grigoriev I.V."/>
        </authorList>
    </citation>
    <scope>NUCLEOTIDE SEQUENCE</scope>
    <source>
        <strain evidence="5">CCBAS 213</strain>
    </source>
</reference>
<evidence type="ECO:0000256" key="2">
    <source>
        <dbReference type="ARBA" id="ARBA00023125"/>
    </source>
</evidence>
<dbReference type="Proteomes" id="UP001175211">
    <property type="component" value="Unassembled WGS sequence"/>
</dbReference>
<feature type="compositionally biased region" description="Pro residues" evidence="4">
    <location>
        <begin position="206"/>
        <end position="215"/>
    </location>
</feature>
<evidence type="ECO:0000313" key="5">
    <source>
        <dbReference type="EMBL" id="KAK0463948.1"/>
    </source>
</evidence>
<dbReference type="Gene3D" id="1.10.10.10">
    <property type="entry name" value="Winged helix-like DNA-binding domain superfamily/Winged helix DNA-binding domain"/>
    <property type="match status" value="1"/>
</dbReference>
<evidence type="ECO:0000313" key="6">
    <source>
        <dbReference type="Proteomes" id="UP001175211"/>
    </source>
</evidence>
<keyword evidence="2" id="KW-0238">DNA-binding</keyword>
<gene>
    <name evidence="5" type="ORF">EV420DRAFT_1520857</name>
</gene>
<dbReference type="InterPro" id="IPR036390">
    <property type="entry name" value="WH_DNA-bd_sf"/>
</dbReference>
<keyword evidence="6" id="KW-1185">Reference proteome</keyword>
<evidence type="ECO:0008006" key="7">
    <source>
        <dbReference type="Google" id="ProtNLM"/>
    </source>
</evidence>
<organism evidence="5 6">
    <name type="scientific">Armillaria tabescens</name>
    <name type="common">Ringless honey mushroom</name>
    <name type="synonym">Agaricus tabescens</name>
    <dbReference type="NCBI Taxonomy" id="1929756"/>
    <lineage>
        <taxon>Eukaryota</taxon>
        <taxon>Fungi</taxon>
        <taxon>Dikarya</taxon>
        <taxon>Basidiomycota</taxon>
        <taxon>Agaricomycotina</taxon>
        <taxon>Agaricomycetes</taxon>
        <taxon>Agaricomycetidae</taxon>
        <taxon>Agaricales</taxon>
        <taxon>Marasmiineae</taxon>
        <taxon>Physalacriaceae</taxon>
        <taxon>Desarmillaria</taxon>
    </lineage>
</organism>
<dbReference type="InterPro" id="IPR040260">
    <property type="entry name" value="RFA2-like"/>
</dbReference>
<dbReference type="RefSeq" id="XP_060335258.1">
    <property type="nucleotide sequence ID" value="XM_060472192.1"/>
</dbReference>
<feature type="region of interest" description="Disordered" evidence="4">
    <location>
        <begin position="236"/>
        <end position="294"/>
    </location>
</feature>
<proteinExistence type="predicted"/>
<dbReference type="GO" id="GO:0005634">
    <property type="term" value="C:nucleus"/>
    <property type="evidence" value="ECO:0007669"/>
    <property type="project" value="UniProtKB-SubCell"/>
</dbReference>
<dbReference type="SUPFAM" id="SSF46785">
    <property type="entry name" value="Winged helix' DNA-binding domain"/>
    <property type="match status" value="1"/>
</dbReference>
<sequence length="377" mass="42393">MMDGDTMNEHGPKNKGPQYDRNSIRCITIAQAMKAERMHETAPFKIEGKEIGQVAIVGNLLSHSVKDQYTDFGIGDGTGKLTVRLWRSDASDVFIPDIDQEMINKFQLIRVTGRLDRWKTNTMLPHMLSMHIISDPLAMYWHLLQCATETLIYERGMPPSQETSAPPVPQALTQPDYGIQDVTMSFAETSLSPEPKRKPRKKHPPKQPTPSPPDSPIEIQMIEHVIDEDIVMLEYPNRSNPTTPQKTPSTRNQATPSLLFSQDTATPASSSKRRLKDHNQDSPSKSRPQKRDPYSDLSAIQREIILFINGEAGNVSLYPTMGGNLDTSTFEEGVSRNTIITTLSHRMSADAIRSEIEFLRVRGYIYSTGDEEHFAVT</sequence>
<dbReference type="Gene3D" id="2.40.50.140">
    <property type="entry name" value="Nucleic acid-binding proteins"/>
    <property type="match status" value="1"/>
</dbReference>
<protein>
    <recommendedName>
        <fullName evidence="7">Replication protein A C-terminal domain-containing protein</fullName>
    </recommendedName>
</protein>
<dbReference type="GeneID" id="85355740"/>
<dbReference type="InterPro" id="IPR012340">
    <property type="entry name" value="NA-bd_OB-fold"/>
</dbReference>
<comment type="subcellular location">
    <subcellularLocation>
        <location evidence="1">Nucleus</location>
    </subcellularLocation>
</comment>
<comment type="caution">
    <text evidence="5">The sequence shown here is derived from an EMBL/GenBank/DDBJ whole genome shotgun (WGS) entry which is preliminary data.</text>
</comment>
<accession>A0AA39TRE3</accession>
<dbReference type="SUPFAM" id="SSF50249">
    <property type="entry name" value="Nucleic acid-binding proteins"/>
    <property type="match status" value="1"/>
</dbReference>
<feature type="compositionally biased region" description="Polar residues" evidence="4">
    <location>
        <begin position="237"/>
        <end position="270"/>
    </location>
</feature>